<reference evidence="4" key="2">
    <citation type="journal article" date="2007" name="Science">
        <title>Draft genome sequence of the sexually transmitted pathogen Trichomonas vaginalis.</title>
        <authorList>
            <person name="Carlton J.M."/>
            <person name="Hirt R.P."/>
            <person name="Silva J.C."/>
            <person name="Delcher A.L."/>
            <person name="Schatz M."/>
            <person name="Zhao Q."/>
            <person name="Wortman J.R."/>
            <person name="Bidwell S.L."/>
            <person name="Alsmark U.C.M."/>
            <person name="Besteiro S."/>
            <person name="Sicheritz-Ponten T."/>
            <person name="Noel C.J."/>
            <person name="Dacks J.B."/>
            <person name="Foster P.G."/>
            <person name="Simillion C."/>
            <person name="Van de Peer Y."/>
            <person name="Miranda-Saavedra D."/>
            <person name="Barton G.J."/>
            <person name="Westrop G.D."/>
            <person name="Mueller S."/>
            <person name="Dessi D."/>
            <person name="Fiori P.L."/>
            <person name="Ren Q."/>
            <person name="Paulsen I."/>
            <person name="Zhang H."/>
            <person name="Bastida-Corcuera F.D."/>
            <person name="Simoes-Barbosa A."/>
            <person name="Brown M.T."/>
            <person name="Hayes R.D."/>
            <person name="Mukherjee M."/>
            <person name="Okumura C.Y."/>
            <person name="Schneider R."/>
            <person name="Smith A.J."/>
            <person name="Vanacova S."/>
            <person name="Villalvazo M."/>
            <person name="Haas B.J."/>
            <person name="Pertea M."/>
            <person name="Feldblyum T.V."/>
            <person name="Utterback T.R."/>
            <person name="Shu C.L."/>
            <person name="Osoegawa K."/>
            <person name="de Jong P.J."/>
            <person name="Hrdy I."/>
            <person name="Horvathova L."/>
            <person name="Zubacova Z."/>
            <person name="Dolezal P."/>
            <person name="Malik S.B."/>
            <person name="Logsdon J.M. Jr."/>
            <person name="Henze K."/>
            <person name="Gupta A."/>
            <person name="Wang C.C."/>
            <person name="Dunne R.L."/>
            <person name="Upcroft J.A."/>
            <person name="Upcroft P."/>
            <person name="White O."/>
            <person name="Salzberg S.L."/>
            <person name="Tang P."/>
            <person name="Chiu C.-H."/>
            <person name="Lee Y.-S."/>
            <person name="Embley T.M."/>
            <person name="Coombs G.H."/>
            <person name="Mottram J.C."/>
            <person name="Tachezy J."/>
            <person name="Fraser-Liggett C.M."/>
            <person name="Johnson P.J."/>
        </authorList>
    </citation>
    <scope>NUCLEOTIDE SEQUENCE [LARGE SCALE GENOMIC DNA]</scope>
    <source>
        <strain evidence="4">G3</strain>
    </source>
</reference>
<keyword evidence="2" id="KW-1133">Transmembrane helix</keyword>
<dbReference type="Pfam" id="PF01757">
    <property type="entry name" value="Acyl_transf_3"/>
    <property type="match status" value="1"/>
</dbReference>
<dbReference type="KEGG" id="tva:4746582"/>
<organism evidence="4 5">
    <name type="scientific">Trichomonas vaginalis (strain ATCC PRA-98 / G3)</name>
    <dbReference type="NCBI Taxonomy" id="412133"/>
    <lineage>
        <taxon>Eukaryota</taxon>
        <taxon>Metamonada</taxon>
        <taxon>Parabasalia</taxon>
        <taxon>Trichomonadida</taxon>
        <taxon>Trichomonadidae</taxon>
        <taxon>Trichomonas</taxon>
    </lineage>
</organism>
<dbReference type="AlphaFoldDB" id="A2G1Q7"/>
<feature type="transmembrane region" description="Helical" evidence="2">
    <location>
        <begin position="127"/>
        <end position="144"/>
    </location>
</feature>
<sequence length="399" mass="45986">MSILARFFNPKAQKRNASFELLRLFATINVLIRHMKFLVFHTSQNDKEYRALMFLHSLTSTCDNIFVIVSGYFLCTTDLRVSRLFPLIIQNFSYSVGMYFFAISMGWSQFNWYELGRFMMPLTNGVYWFAPPFIISQIAFRPMYKGLLQLHPRYHLLLAVMVSVVAAGATMGYGKHISQWGDGTCINLFFQFLLIGSYIRFNNVNPSMTVCILGIIITAGLHFHGMVGDFDKILGTQTVIGQLVRSDAIFAPLVTLETIFLLCFCQRLQITGLTRTIINFIADFNYGIYTCHCHGKVMYQFTGQYSPNKHVILDHEWIHMLYGSFMIYFECLVVEIGRSMLTNFFIINTKWYASFCEAVDNYFSPIEDKLSVAEQTEEKIDENKNAQDNTSDQKIFSPL</sequence>
<feature type="transmembrane region" description="Helical" evidence="2">
    <location>
        <begin position="248"/>
        <end position="265"/>
    </location>
</feature>
<dbReference type="EMBL" id="DS114253">
    <property type="protein sequence ID" value="EAX88917.1"/>
    <property type="molecule type" value="Genomic_DNA"/>
</dbReference>
<gene>
    <name evidence="4" type="ORF">TVAG_269880</name>
</gene>
<accession>A2G1Q7</accession>
<dbReference type="VEuPathDB" id="TrichDB:TVAGG3_0913400"/>
<feature type="transmembrane region" description="Helical" evidence="2">
    <location>
        <begin position="21"/>
        <end position="39"/>
    </location>
</feature>
<feature type="transmembrane region" description="Helical" evidence="2">
    <location>
        <begin position="51"/>
        <end position="75"/>
    </location>
</feature>
<proteinExistence type="predicted"/>
<feature type="transmembrane region" description="Helical" evidence="2">
    <location>
        <begin position="180"/>
        <end position="201"/>
    </location>
</feature>
<feature type="transmembrane region" description="Helical" evidence="2">
    <location>
        <begin position="87"/>
        <end position="107"/>
    </location>
</feature>
<feature type="compositionally biased region" description="Polar residues" evidence="1">
    <location>
        <begin position="386"/>
        <end position="399"/>
    </location>
</feature>
<feature type="domain" description="Acyltransferase 3" evidence="3">
    <location>
        <begin position="16"/>
        <end position="308"/>
    </location>
</feature>
<keyword evidence="2" id="KW-0472">Membrane</keyword>
<reference evidence="4" key="1">
    <citation type="submission" date="2006-10" db="EMBL/GenBank/DDBJ databases">
        <authorList>
            <person name="Amadeo P."/>
            <person name="Zhao Q."/>
            <person name="Wortman J."/>
            <person name="Fraser-Liggett C."/>
            <person name="Carlton J."/>
        </authorList>
    </citation>
    <scope>NUCLEOTIDE SEQUENCE</scope>
    <source>
        <strain evidence="4">G3</strain>
    </source>
</reference>
<dbReference type="GO" id="GO:0016747">
    <property type="term" value="F:acyltransferase activity, transferring groups other than amino-acyl groups"/>
    <property type="evidence" value="ECO:0007669"/>
    <property type="project" value="InterPro"/>
</dbReference>
<name>A2G1Q7_TRIV3</name>
<dbReference type="VEuPathDB" id="TrichDB:TVAG_269880"/>
<keyword evidence="2" id="KW-0812">Transmembrane</keyword>
<evidence type="ECO:0000259" key="3">
    <source>
        <dbReference type="Pfam" id="PF01757"/>
    </source>
</evidence>
<keyword evidence="5" id="KW-1185">Reference proteome</keyword>
<evidence type="ECO:0000313" key="5">
    <source>
        <dbReference type="Proteomes" id="UP000001542"/>
    </source>
</evidence>
<feature type="transmembrane region" description="Helical" evidence="2">
    <location>
        <begin position="208"/>
        <end position="228"/>
    </location>
</feature>
<dbReference type="InParanoid" id="A2G1Q7"/>
<dbReference type="OrthoDB" id="2157318at2759"/>
<evidence type="ECO:0000313" key="4">
    <source>
        <dbReference type="EMBL" id="EAX88917.1"/>
    </source>
</evidence>
<dbReference type="Proteomes" id="UP000001542">
    <property type="component" value="Unassembled WGS sequence"/>
</dbReference>
<protein>
    <recommendedName>
        <fullName evidence="3">Acyltransferase 3 domain-containing protein</fullName>
    </recommendedName>
</protein>
<evidence type="ECO:0000256" key="2">
    <source>
        <dbReference type="SAM" id="Phobius"/>
    </source>
</evidence>
<feature type="region of interest" description="Disordered" evidence="1">
    <location>
        <begin position="377"/>
        <end position="399"/>
    </location>
</feature>
<dbReference type="InterPro" id="IPR002656">
    <property type="entry name" value="Acyl_transf_3_dom"/>
</dbReference>
<dbReference type="RefSeq" id="XP_001301847.1">
    <property type="nucleotide sequence ID" value="XM_001301846.1"/>
</dbReference>
<feature type="transmembrane region" description="Helical" evidence="2">
    <location>
        <begin position="156"/>
        <end position="174"/>
    </location>
</feature>
<evidence type="ECO:0000256" key="1">
    <source>
        <dbReference type="SAM" id="MobiDB-lite"/>
    </source>
</evidence>